<reference evidence="6" key="1">
    <citation type="journal article" date="2019" name="Microbiology">
        <title>Complete Genome Sequence of an Uncultured Bacterium of the Candidate Phylum Bipolaricaulota.</title>
        <authorList>
            <person name="Kadnikov V.V."/>
            <person name="Mardanov A.V."/>
            <person name="Beletsky A.V."/>
            <person name="Frank Y.A."/>
            <person name="Karnachuk O.V."/>
            <person name="Ravin N.V."/>
        </authorList>
    </citation>
    <scope>NUCLEOTIDE SEQUENCE [LARGE SCALE GENOMIC DNA]</scope>
</reference>
<dbReference type="RefSeq" id="WP_156203143.1">
    <property type="nucleotide sequence ID" value="NZ_CP046457.1"/>
</dbReference>
<protein>
    <submittedName>
        <fullName evidence="5">Peptidase, M16 family</fullName>
    </submittedName>
</protein>
<dbReference type="GO" id="GO:0004222">
    <property type="term" value="F:metalloendopeptidase activity"/>
    <property type="evidence" value="ECO:0007669"/>
    <property type="project" value="InterPro"/>
</dbReference>
<dbReference type="OrthoDB" id="9811314at2"/>
<feature type="domain" description="Peptidase M16 C-terminal" evidence="4">
    <location>
        <begin position="165"/>
        <end position="337"/>
    </location>
</feature>
<dbReference type="InterPro" id="IPR007863">
    <property type="entry name" value="Peptidase_M16_C"/>
</dbReference>
<sequence length="422" mass="48082">MISTFNLNNTKLVVEEIPFVRSAGIGVYIKVGSRHEKQNISGVSHFIEHMLFKGTEKRTAREIAESFEGMGGQLNAFTSKEYTCLYSRTLDENVDSAIEIMFDMLFSSKFAPKDFTTEKGVVIEEINMYEDTPDDLIHDLFSQKFWEGHSMGLPILGTEDSIINMDRDLVYEYYKKYYVPANMVIAVAGNVNSNKVRDKIQNLLEKQPKNNITINQTIPEENNSFISLMNKETEQVQLCLGVPSISYHNDNRYVQNVMNNILGGGLGSRLFQSIREELGLAYSVYSYPSTYSDTGAFSIYVGTSPSKVAQFFEALIELLDNFTNEGVSEEEVTRTQQLIKSSILLGLESVMNRMTRLARSIMIYDEIVSPEKIIDRIYAIDSEQVNQFAQNLFKKELFSLAAIGDKEILPNVEKQYKQLWRL</sequence>
<dbReference type="GO" id="GO:0046872">
    <property type="term" value="F:metal ion binding"/>
    <property type="evidence" value="ECO:0007669"/>
    <property type="project" value="InterPro"/>
</dbReference>
<evidence type="ECO:0000313" key="5">
    <source>
        <dbReference type="EMBL" id="QGT99223.1"/>
    </source>
</evidence>
<accession>A0A6I6D8H8</accession>
<dbReference type="InterPro" id="IPR050361">
    <property type="entry name" value="MPP/UQCRC_Complex"/>
</dbReference>
<dbReference type="SUPFAM" id="SSF63411">
    <property type="entry name" value="LuxS/MPP-like metallohydrolase"/>
    <property type="match status" value="2"/>
</dbReference>
<evidence type="ECO:0000256" key="2">
    <source>
        <dbReference type="RuleBase" id="RU004447"/>
    </source>
</evidence>
<proteinExistence type="inferred from homology"/>
<dbReference type="EMBL" id="CP046457">
    <property type="protein sequence ID" value="QGT99223.1"/>
    <property type="molecule type" value="Genomic_DNA"/>
</dbReference>
<dbReference type="Proteomes" id="UP000426444">
    <property type="component" value="Chromosome"/>
</dbReference>
<dbReference type="Gene3D" id="3.30.830.10">
    <property type="entry name" value="Metalloenzyme, LuxS/M16 peptidase-like"/>
    <property type="match status" value="2"/>
</dbReference>
<organism evidence="5 6">
    <name type="scientific">Candidatus Syntrophocurvum alkaliphilum</name>
    <dbReference type="NCBI Taxonomy" id="2293317"/>
    <lineage>
        <taxon>Bacteria</taxon>
        <taxon>Bacillati</taxon>
        <taxon>Bacillota</taxon>
        <taxon>Clostridia</taxon>
        <taxon>Eubacteriales</taxon>
        <taxon>Syntrophomonadaceae</taxon>
        <taxon>Candidatus Syntrophocurvum</taxon>
    </lineage>
</organism>
<evidence type="ECO:0000313" key="6">
    <source>
        <dbReference type="Proteomes" id="UP000426444"/>
    </source>
</evidence>
<dbReference type="GO" id="GO:0006508">
    <property type="term" value="P:proteolysis"/>
    <property type="evidence" value="ECO:0007669"/>
    <property type="project" value="InterPro"/>
</dbReference>
<evidence type="ECO:0000256" key="1">
    <source>
        <dbReference type="ARBA" id="ARBA00007261"/>
    </source>
</evidence>
<name>A0A6I6D8H8_9FIRM</name>
<evidence type="ECO:0000259" key="3">
    <source>
        <dbReference type="Pfam" id="PF00675"/>
    </source>
</evidence>
<dbReference type="InterPro" id="IPR011249">
    <property type="entry name" value="Metalloenz_LuxS/M16"/>
</dbReference>
<dbReference type="InterPro" id="IPR011765">
    <property type="entry name" value="Pept_M16_N"/>
</dbReference>
<dbReference type="InterPro" id="IPR001431">
    <property type="entry name" value="Pept_M16_Zn_BS"/>
</dbReference>
<gene>
    <name evidence="5" type="ORF">SYNTR_0630</name>
</gene>
<dbReference type="PROSITE" id="PS00143">
    <property type="entry name" value="INSULINASE"/>
    <property type="match status" value="1"/>
</dbReference>
<dbReference type="KEGG" id="salq:SYNTR_0630"/>
<dbReference type="PANTHER" id="PTHR11851">
    <property type="entry name" value="METALLOPROTEASE"/>
    <property type="match status" value="1"/>
</dbReference>
<dbReference type="PANTHER" id="PTHR11851:SF49">
    <property type="entry name" value="MITOCHONDRIAL-PROCESSING PEPTIDASE SUBUNIT ALPHA"/>
    <property type="match status" value="1"/>
</dbReference>
<dbReference type="Pfam" id="PF05193">
    <property type="entry name" value="Peptidase_M16_C"/>
    <property type="match status" value="1"/>
</dbReference>
<dbReference type="AlphaFoldDB" id="A0A6I6D8H8"/>
<feature type="domain" description="Peptidase M16 N-terminal" evidence="3">
    <location>
        <begin position="13"/>
        <end position="158"/>
    </location>
</feature>
<dbReference type="Pfam" id="PF00675">
    <property type="entry name" value="Peptidase_M16"/>
    <property type="match status" value="1"/>
</dbReference>
<keyword evidence="6" id="KW-1185">Reference proteome</keyword>
<comment type="similarity">
    <text evidence="1 2">Belongs to the peptidase M16 family.</text>
</comment>
<evidence type="ECO:0000259" key="4">
    <source>
        <dbReference type="Pfam" id="PF05193"/>
    </source>
</evidence>